<proteinExistence type="predicted"/>
<dbReference type="Pfam" id="PF00498">
    <property type="entry name" value="FHA"/>
    <property type="match status" value="1"/>
</dbReference>
<dbReference type="CDD" id="cd00060">
    <property type="entry name" value="FHA"/>
    <property type="match status" value="1"/>
</dbReference>
<dbReference type="Gene3D" id="2.60.200.20">
    <property type="match status" value="1"/>
</dbReference>
<protein>
    <recommendedName>
        <fullName evidence="1">FHA domain-containing protein</fullName>
    </recommendedName>
</protein>
<dbReference type="RefSeq" id="WP_046007232.1">
    <property type="nucleotide sequence ID" value="NZ_JXYA01000070.1"/>
</dbReference>
<evidence type="ECO:0000313" key="2">
    <source>
        <dbReference type="EMBL" id="KJZ05501.1"/>
    </source>
</evidence>
<name>A0A0F4QCU0_9GAMM</name>
<comment type="caution">
    <text evidence="2">The sequence shown here is derived from an EMBL/GenBank/DDBJ whole genome shotgun (WGS) entry which is preliminary data.</text>
</comment>
<accession>A0A0F4QCU0</accession>
<reference evidence="2 3" key="1">
    <citation type="journal article" date="2015" name="BMC Genomics">
        <title>Genome mining reveals unlocked bioactive potential of marine Gram-negative bacteria.</title>
        <authorList>
            <person name="Machado H."/>
            <person name="Sonnenschein E.C."/>
            <person name="Melchiorsen J."/>
            <person name="Gram L."/>
        </authorList>
    </citation>
    <scope>NUCLEOTIDE SEQUENCE [LARGE SCALE GENOMIC DNA]</scope>
    <source>
        <strain evidence="2 3">S2471</strain>
    </source>
</reference>
<dbReference type="InterPro" id="IPR000253">
    <property type="entry name" value="FHA_dom"/>
</dbReference>
<sequence length="327" mass="37265">MATLKNVRSNEVIHTGSFHRFGRLSHTVDTWLDHVSVSRIHGIIEWHVNHWIVRDVSRNGIWLNSERLKPNQDITLSKGDCLRFANHDLLEFEVTSCAPPQDLLIAQTTSPPVSSAIKAPIVLDGYHLLPNDSAPEVAMFFDISLCKWCTENLATQQVSVVNDGDLVTISDTHWRLFIAARNESKSTEPTQDMSNLFKCEISLSQDEEHTTIKIYTPECLIDLKERSHHYLIAMLARYKAHAYQTRTPLEEFTKGWVSLKTLARDLGLTENHINILIHRARQQLVQQVGNVTLHNCLIERKKGHVRFAGKHFKILKGGILETRVGMD</sequence>
<gene>
    <name evidence="2" type="ORF">TW77_22620</name>
</gene>
<dbReference type="PATRIC" id="fig|43658.5.peg.4777"/>
<organism evidence="2 3">
    <name type="scientific">Pseudoalteromonas rubra</name>
    <dbReference type="NCBI Taxonomy" id="43658"/>
    <lineage>
        <taxon>Bacteria</taxon>
        <taxon>Pseudomonadati</taxon>
        <taxon>Pseudomonadota</taxon>
        <taxon>Gammaproteobacteria</taxon>
        <taxon>Alteromonadales</taxon>
        <taxon>Pseudoalteromonadaceae</taxon>
        <taxon>Pseudoalteromonas</taxon>
    </lineage>
</organism>
<dbReference type="PROSITE" id="PS50006">
    <property type="entry name" value="FHA_DOMAIN"/>
    <property type="match status" value="1"/>
</dbReference>
<dbReference type="EMBL" id="JXYA01000070">
    <property type="protein sequence ID" value="KJZ05501.1"/>
    <property type="molecule type" value="Genomic_DNA"/>
</dbReference>
<dbReference type="InterPro" id="IPR008984">
    <property type="entry name" value="SMAD_FHA_dom_sf"/>
</dbReference>
<evidence type="ECO:0000313" key="3">
    <source>
        <dbReference type="Proteomes" id="UP000033452"/>
    </source>
</evidence>
<dbReference type="AlphaFoldDB" id="A0A0F4QCU0"/>
<dbReference type="SMART" id="SM00240">
    <property type="entry name" value="FHA"/>
    <property type="match status" value="1"/>
</dbReference>
<dbReference type="InterPro" id="IPR050923">
    <property type="entry name" value="Cell_Proc_Reg/RNA_Proc"/>
</dbReference>
<dbReference type="Proteomes" id="UP000033452">
    <property type="component" value="Unassembled WGS sequence"/>
</dbReference>
<dbReference type="PANTHER" id="PTHR23308">
    <property type="entry name" value="NUCLEAR INHIBITOR OF PROTEIN PHOSPHATASE-1"/>
    <property type="match status" value="1"/>
</dbReference>
<dbReference type="OrthoDB" id="273564at2"/>
<evidence type="ECO:0000259" key="1">
    <source>
        <dbReference type="PROSITE" id="PS50006"/>
    </source>
</evidence>
<keyword evidence="3" id="KW-1185">Reference proteome</keyword>
<feature type="domain" description="FHA" evidence="1">
    <location>
        <begin position="19"/>
        <end position="68"/>
    </location>
</feature>
<dbReference type="SUPFAM" id="SSF49879">
    <property type="entry name" value="SMAD/FHA domain"/>
    <property type="match status" value="1"/>
</dbReference>